<reference evidence="2" key="1">
    <citation type="submission" date="2016-01" db="EMBL/GenBank/DDBJ databases">
        <authorList>
            <person name="Regsiter A."/>
            <person name="william w."/>
        </authorList>
    </citation>
    <scope>NUCLEOTIDE SEQUENCE [LARGE SCALE GENOMIC DNA]</scope>
    <source>
        <strain evidence="2">CFBP 6623</strain>
    </source>
</reference>
<dbReference type="Proteomes" id="UP000191988">
    <property type="component" value="Unassembled WGS sequence"/>
</dbReference>
<name>A0A1S7P2L7_9HYPH</name>
<protein>
    <submittedName>
        <fullName evidence="1">Uncharacterized protein</fullName>
    </submittedName>
</protein>
<dbReference type="EMBL" id="FBWK01000011">
    <property type="protein sequence ID" value="CUX14867.1"/>
    <property type="molecule type" value="Genomic_DNA"/>
</dbReference>
<dbReference type="AlphaFoldDB" id="A0A1S7P2L7"/>
<gene>
    <name evidence="1" type="ORF">AGR3A_Cc190138</name>
</gene>
<evidence type="ECO:0000313" key="2">
    <source>
        <dbReference type="Proteomes" id="UP000191988"/>
    </source>
</evidence>
<accession>A0A1S7P2L7</accession>
<evidence type="ECO:0000313" key="1">
    <source>
        <dbReference type="EMBL" id="CUX14867.1"/>
    </source>
</evidence>
<keyword evidence="2" id="KW-1185">Reference proteome</keyword>
<sequence>MFGLDGCDHHDLEVEFCASGWIYACIQDCSSSFVRGRHHKFEIVDAKIPRSDAQA</sequence>
<proteinExistence type="predicted"/>
<organism evidence="1 2">
    <name type="scientific">Agrobacterium tomkonis CFBP 6623</name>
    <dbReference type="NCBI Taxonomy" id="1183432"/>
    <lineage>
        <taxon>Bacteria</taxon>
        <taxon>Pseudomonadati</taxon>
        <taxon>Pseudomonadota</taxon>
        <taxon>Alphaproteobacteria</taxon>
        <taxon>Hyphomicrobiales</taxon>
        <taxon>Rhizobiaceae</taxon>
        <taxon>Rhizobium/Agrobacterium group</taxon>
        <taxon>Agrobacterium</taxon>
        <taxon>Agrobacterium tumefaciens complex</taxon>
    </lineage>
</organism>